<name>A0A5E5AS45_9BURK</name>
<keyword evidence="3" id="KW-1185">Reference proteome</keyword>
<evidence type="ECO:0000313" key="2">
    <source>
        <dbReference type="EMBL" id="VVE74930.1"/>
    </source>
</evidence>
<dbReference type="Proteomes" id="UP000383122">
    <property type="component" value="Unassembled WGS sequence"/>
</dbReference>
<feature type="compositionally biased region" description="Basic and acidic residues" evidence="1">
    <location>
        <begin position="75"/>
        <end position="85"/>
    </location>
</feature>
<sequence>MLTGLLGAGLSGAAGADANAGAFWAQNQALNNDSKTSKHLEDAAKNGGVFFAVDNLLAQGPDQWLRNFFSIGSRDANKAESDPNRQIDSTDGPRNNGPSAPSPVTAAVALRCLAGGPVGCVVAAILGALVPPSSPPPSNWTFSSGNSEGGNPQTKPTTDAVSVSGNRAIDKSQSYEKGVRQLYDNATFQERQFTTIVDGVRVNGVADDVAKINGRFTAVEAKFADDWASSIRNPESPIGGTSWAKAEQQRMLAQAKSYASAFEGGVVYHTNSVELANYYTKVFVEGGVKNFKFVITPVK</sequence>
<proteinExistence type="predicted"/>
<feature type="region of interest" description="Disordered" evidence="1">
    <location>
        <begin position="75"/>
        <end position="102"/>
    </location>
</feature>
<organism evidence="2 3">
    <name type="scientific">Pandoraea anapnoica</name>
    <dbReference type="NCBI Taxonomy" id="2508301"/>
    <lineage>
        <taxon>Bacteria</taxon>
        <taxon>Pseudomonadati</taxon>
        <taxon>Pseudomonadota</taxon>
        <taxon>Betaproteobacteria</taxon>
        <taxon>Burkholderiales</taxon>
        <taxon>Burkholderiaceae</taxon>
        <taxon>Pandoraea</taxon>
    </lineage>
</organism>
<dbReference type="AlphaFoldDB" id="A0A5E5AS45"/>
<dbReference type="EC" id="3.1.-.-" evidence="2"/>
<gene>
    <name evidence="2" type="primary">cdiA2_5</name>
    <name evidence="2" type="ORF">PAN31117_05049</name>
</gene>
<feature type="compositionally biased region" description="Polar residues" evidence="1">
    <location>
        <begin position="86"/>
        <end position="97"/>
    </location>
</feature>
<evidence type="ECO:0000313" key="3">
    <source>
        <dbReference type="Proteomes" id="UP000383122"/>
    </source>
</evidence>
<feature type="region of interest" description="Disordered" evidence="1">
    <location>
        <begin position="134"/>
        <end position="162"/>
    </location>
</feature>
<reference evidence="2 3" key="1">
    <citation type="submission" date="2019-08" db="EMBL/GenBank/DDBJ databases">
        <authorList>
            <person name="Peeters C."/>
        </authorList>
    </citation>
    <scope>NUCLEOTIDE SEQUENCE [LARGE SCALE GENOMIC DNA]</scope>
    <source>
        <strain evidence="2 3">LMG 31117</strain>
    </source>
</reference>
<accession>A0A5E5AS45</accession>
<feature type="compositionally biased region" description="Polar residues" evidence="1">
    <location>
        <begin position="139"/>
        <end position="162"/>
    </location>
</feature>
<evidence type="ECO:0000256" key="1">
    <source>
        <dbReference type="SAM" id="MobiDB-lite"/>
    </source>
</evidence>
<dbReference type="EMBL" id="CABPSP010000019">
    <property type="protein sequence ID" value="VVE74930.1"/>
    <property type="molecule type" value="Genomic_DNA"/>
</dbReference>
<dbReference type="GO" id="GO:0016787">
    <property type="term" value="F:hydrolase activity"/>
    <property type="evidence" value="ECO:0007669"/>
    <property type="project" value="UniProtKB-KW"/>
</dbReference>
<keyword evidence="2" id="KW-0378">Hydrolase</keyword>
<protein>
    <submittedName>
        <fullName evidence="2">tRNA nuclease CdiA-2</fullName>
        <ecNumber evidence="2">3.1.-.-</ecNumber>
    </submittedName>
</protein>